<evidence type="ECO:0000256" key="7">
    <source>
        <dbReference type="ARBA" id="ARBA00022553"/>
    </source>
</evidence>
<dbReference type="GO" id="GO:0005634">
    <property type="term" value="C:nucleus"/>
    <property type="evidence" value="ECO:0007669"/>
    <property type="project" value="UniProtKB-SubCell"/>
</dbReference>
<comment type="similarity">
    <text evidence="4">Belongs to the MAP Jupiter family.</text>
</comment>
<protein>
    <recommendedName>
        <fullName evidence="5">Microtubule-associated protein Jupiter</fullName>
    </recommendedName>
</protein>
<comment type="caution">
    <text evidence="10">The sequence shown here is derived from an EMBL/GenBank/DDBJ whole genome shotgun (WGS) entry which is preliminary data.</text>
</comment>
<dbReference type="AlphaFoldDB" id="A0AAN9B286"/>
<dbReference type="EMBL" id="JBAMIC010000013">
    <property type="protein sequence ID" value="KAK7097778.1"/>
    <property type="molecule type" value="Genomic_DNA"/>
</dbReference>
<evidence type="ECO:0000256" key="1">
    <source>
        <dbReference type="ARBA" id="ARBA00003805"/>
    </source>
</evidence>
<evidence type="ECO:0000256" key="2">
    <source>
        <dbReference type="ARBA" id="ARBA00004123"/>
    </source>
</evidence>
<evidence type="ECO:0000256" key="6">
    <source>
        <dbReference type="ARBA" id="ARBA00022490"/>
    </source>
</evidence>
<evidence type="ECO:0000256" key="5">
    <source>
        <dbReference type="ARBA" id="ARBA00021471"/>
    </source>
</evidence>
<keyword evidence="11" id="KW-1185">Reference proteome</keyword>
<gene>
    <name evidence="10" type="ORF">V1264_004709</name>
</gene>
<comment type="function">
    <text evidence="1">Binds to all microtubule populations.</text>
</comment>
<keyword evidence="8" id="KW-0539">Nucleus</keyword>
<name>A0AAN9B286_9CAEN</name>
<comment type="subcellular location">
    <subcellularLocation>
        <location evidence="3">Cytoplasm</location>
    </subcellularLocation>
    <subcellularLocation>
        <location evidence="2">Nucleus</location>
    </subcellularLocation>
</comment>
<evidence type="ECO:0000256" key="3">
    <source>
        <dbReference type="ARBA" id="ARBA00004496"/>
    </source>
</evidence>
<feature type="compositionally biased region" description="Polar residues" evidence="9">
    <location>
        <begin position="87"/>
        <end position="134"/>
    </location>
</feature>
<evidence type="ECO:0000313" key="10">
    <source>
        <dbReference type="EMBL" id="KAK7097778.1"/>
    </source>
</evidence>
<keyword evidence="7" id="KW-0597">Phosphoprotein</keyword>
<evidence type="ECO:0000256" key="9">
    <source>
        <dbReference type="SAM" id="MobiDB-lite"/>
    </source>
</evidence>
<feature type="compositionally biased region" description="Low complexity" evidence="9">
    <location>
        <begin position="54"/>
        <end position="65"/>
    </location>
</feature>
<dbReference type="PANTHER" id="PTHR34930">
    <property type="entry name" value="GEO05313P1"/>
    <property type="match status" value="1"/>
</dbReference>
<dbReference type="PANTHER" id="PTHR34930:SF2">
    <property type="entry name" value="MICROTUBULE-ASSOCIATED PROTEIN JUPITER"/>
    <property type="match status" value="1"/>
</dbReference>
<keyword evidence="6" id="KW-0963">Cytoplasm</keyword>
<proteinExistence type="inferred from homology"/>
<evidence type="ECO:0000256" key="4">
    <source>
        <dbReference type="ARBA" id="ARBA00005344"/>
    </source>
</evidence>
<organism evidence="10 11">
    <name type="scientific">Littorina saxatilis</name>
    <dbReference type="NCBI Taxonomy" id="31220"/>
    <lineage>
        <taxon>Eukaryota</taxon>
        <taxon>Metazoa</taxon>
        <taxon>Spiralia</taxon>
        <taxon>Lophotrochozoa</taxon>
        <taxon>Mollusca</taxon>
        <taxon>Gastropoda</taxon>
        <taxon>Caenogastropoda</taxon>
        <taxon>Littorinimorpha</taxon>
        <taxon>Littorinoidea</taxon>
        <taxon>Littorinidae</taxon>
        <taxon>Littorina</taxon>
    </lineage>
</organism>
<evidence type="ECO:0000313" key="11">
    <source>
        <dbReference type="Proteomes" id="UP001374579"/>
    </source>
</evidence>
<sequence length="227" mass="23359">MSTTSTFSGLTDEAKPSSRVLRPPGGASSNIFGAPDPAPAASAKQRTAGGGKPSDSAIFGASSAGSGQGNGGQRAARDGDDSFSHIFGNTASSPALGSRGTSVSQRVNTHDNLFGDTRSSPEPSTPNASGNSYQHIFGDTASEGPKATGRYSGKGRGAYNPITGTDYKDLAPNHHALHVKETPKAQKEQPPLPCSDDQYQARGGKMQNVQTSTRVTNPPGGKTTKLW</sequence>
<evidence type="ECO:0000256" key="8">
    <source>
        <dbReference type="ARBA" id="ARBA00023242"/>
    </source>
</evidence>
<feature type="region of interest" description="Disordered" evidence="9">
    <location>
        <begin position="1"/>
        <end position="227"/>
    </location>
</feature>
<dbReference type="GO" id="GO:0005737">
    <property type="term" value="C:cytoplasm"/>
    <property type="evidence" value="ECO:0007669"/>
    <property type="project" value="UniProtKB-SubCell"/>
</dbReference>
<dbReference type="Proteomes" id="UP001374579">
    <property type="component" value="Unassembled WGS sequence"/>
</dbReference>
<accession>A0AAN9B286</accession>
<dbReference type="InterPro" id="IPR033335">
    <property type="entry name" value="JUPITER"/>
</dbReference>
<feature type="compositionally biased region" description="Polar residues" evidence="9">
    <location>
        <begin position="207"/>
        <end position="216"/>
    </location>
</feature>
<reference evidence="10 11" key="1">
    <citation type="submission" date="2024-02" db="EMBL/GenBank/DDBJ databases">
        <title>Chromosome-scale genome assembly of the rough periwinkle Littorina saxatilis.</title>
        <authorList>
            <person name="De Jode A."/>
            <person name="Faria R."/>
            <person name="Formenti G."/>
            <person name="Sims Y."/>
            <person name="Smith T.P."/>
            <person name="Tracey A."/>
            <person name="Wood J.M.D."/>
            <person name="Zagrodzka Z.B."/>
            <person name="Johannesson K."/>
            <person name="Butlin R.K."/>
            <person name="Leder E.H."/>
        </authorList>
    </citation>
    <scope>NUCLEOTIDE SEQUENCE [LARGE SCALE GENOMIC DNA]</scope>
    <source>
        <strain evidence="10">Snail1</strain>
        <tissue evidence="10">Muscle</tissue>
    </source>
</reference>
<feature type="compositionally biased region" description="Basic and acidic residues" evidence="9">
    <location>
        <begin position="166"/>
        <end position="187"/>
    </location>
</feature>